<name>A0A8S2W1B6_9BILA</name>
<comment type="caution">
    <text evidence="1">The sequence shown here is derived from an EMBL/GenBank/DDBJ whole genome shotgun (WGS) entry which is preliminary data.</text>
</comment>
<sequence>MDIQYVYTKKRNQLGRPTNFTDRSAETLAEIIPNLNLLQEFIYRDPVEIGTQNTIQLSEHEVNSIRCSTESKGINHTEGGWPKDVNIQEQDQINRFRKKIEKDEFYLNSLYRLIRDLEMDIKQNNAIDIHQTYFQNKFDDYDEPFTVKTTNLYSYNSNINQMANHISWQPDGQRKI</sequence>
<accession>A0A8S2W1B6</accession>
<dbReference type="EMBL" id="CAJOBH010061843">
    <property type="protein sequence ID" value="CAF4429012.1"/>
    <property type="molecule type" value="Genomic_DNA"/>
</dbReference>
<dbReference type="Proteomes" id="UP000681967">
    <property type="component" value="Unassembled WGS sequence"/>
</dbReference>
<reference evidence="1" key="1">
    <citation type="submission" date="2021-02" db="EMBL/GenBank/DDBJ databases">
        <authorList>
            <person name="Nowell W R."/>
        </authorList>
    </citation>
    <scope>NUCLEOTIDE SEQUENCE</scope>
</reference>
<gene>
    <name evidence="1" type="ORF">BYL167_LOCUS32810</name>
</gene>
<organism evidence="1 2">
    <name type="scientific">Rotaria magnacalcarata</name>
    <dbReference type="NCBI Taxonomy" id="392030"/>
    <lineage>
        <taxon>Eukaryota</taxon>
        <taxon>Metazoa</taxon>
        <taxon>Spiralia</taxon>
        <taxon>Gnathifera</taxon>
        <taxon>Rotifera</taxon>
        <taxon>Eurotatoria</taxon>
        <taxon>Bdelloidea</taxon>
        <taxon>Philodinida</taxon>
        <taxon>Philodinidae</taxon>
        <taxon>Rotaria</taxon>
    </lineage>
</organism>
<proteinExistence type="predicted"/>
<feature type="non-terminal residue" evidence="1">
    <location>
        <position position="1"/>
    </location>
</feature>
<evidence type="ECO:0000313" key="1">
    <source>
        <dbReference type="EMBL" id="CAF4429012.1"/>
    </source>
</evidence>
<dbReference type="AlphaFoldDB" id="A0A8S2W1B6"/>
<protein>
    <submittedName>
        <fullName evidence="1">Uncharacterized protein</fullName>
    </submittedName>
</protein>
<evidence type="ECO:0000313" key="2">
    <source>
        <dbReference type="Proteomes" id="UP000681967"/>
    </source>
</evidence>